<dbReference type="InterPro" id="IPR046561">
    <property type="entry name" value="DUF6716"/>
</dbReference>
<dbReference type="Pfam" id="PF20471">
    <property type="entry name" value="DUF6716"/>
    <property type="match status" value="1"/>
</dbReference>
<protein>
    <submittedName>
        <fullName evidence="1">Uncharacterized protein</fullName>
    </submittedName>
</protein>
<dbReference type="Proteomes" id="UP001501490">
    <property type="component" value="Unassembled WGS sequence"/>
</dbReference>
<name>A0ABP7AD48_9ACTN</name>
<dbReference type="RefSeq" id="WP_344806992.1">
    <property type="nucleotide sequence ID" value="NZ_BAABAB010000026.1"/>
</dbReference>
<evidence type="ECO:0000313" key="1">
    <source>
        <dbReference type="EMBL" id="GAA3629940.1"/>
    </source>
</evidence>
<proteinExistence type="predicted"/>
<evidence type="ECO:0000313" key="2">
    <source>
        <dbReference type="Proteomes" id="UP001501490"/>
    </source>
</evidence>
<accession>A0ABP7AD48</accession>
<gene>
    <name evidence="1" type="ORF">GCM10022236_35380</name>
</gene>
<reference evidence="2" key="1">
    <citation type="journal article" date="2019" name="Int. J. Syst. Evol. Microbiol.">
        <title>The Global Catalogue of Microorganisms (GCM) 10K type strain sequencing project: providing services to taxonomists for standard genome sequencing and annotation.</title>
        <authorList>
            <consortium name="The Broad Institute Genomics Platform"/>
            <consortium name="The Broad Institute Genome Sequencing Center for Infectious Disease"/>
            <person name="Wu L."/>
            <person name="Ma J."/>
        </authorList>
    </citation>
    <scope>NUCLEOTIDE SEQUENCE [LARGE SCALE GENOMIC DNA]</scope>
    <source>
        <strain evidence="2">JCM 16929</strain>
    </source>
</reference>
<organism evidence="1 2">
    <name type="scientific">Microlunatus ginsengisoli</name>
    <dbReference type="NCBI Taxonomy" id="363863"/>
    <lineage>
        <taxon>Bacteria</taxon>
        <taxon>Bacillati</taxon>
        <taxon>Actinomycetota</taxon>
        <taxon>Actinomycetes</taxon>
        <taxon>Propionibacteriales</taxon>
        <taxon>Propionibacteriaceae</taxon>
        <taxon>Microlunatus</taxon>
    </lineage>
</organism>
<sequence length="404" mass="43521">MNGAAAPSVLAVADSHSYLSWSAATLAAMPAGWTRRQVVIRSPVTPSAAQLRAATGGDVEVLGLTRLLGLIERRRPDVLLLAGTGPTVSTIAAQRRLRTSRQRPVLVTGLPGISLPASRHAVELRRGCDLLVVHSRRERRAYAELVDQLDADLAVGLARLPFLPQLSADPPPPRDDGDVVFAAQSRVPPTRDQRRAVLEALARVEPAGTAVVKLRATLGEEQTHREAFPLELLWEELVAEGRVEPDAVRFVTGSMADALASARACVTVSSTAVLEAMAAGSSVLVLDDFGVSPEMINVAFEHSDCQGSLDDLVAGRFRRPASAWLTDNYFHAESDSDWLDQIVRLLRARDKHGLPHRPAGPTSERRGAVRPNLRLILPGPAQAGIRRIRSRAAAARSRLRGPLP</sequence>
<dbReference type="EMBL" id="BAABAB010000026">
    <property type="protein sequence ID" value="GAA3629940.1"/>
    <property type="molecule type" value="Genomic_DNA"/>
</dbReference>
<keyword evidence="2" id="KW-1185">Reference proteome</keyword>
<comment type="caution">
    <text evidence="1">The sequence shown here is derived from an EMBL/GenBank/DDBJ whole genome shotgun (WGS) entry which is preliminary data.</text>
</comment>
<dbReference type="SUPFAM" id="SSF53756">
    <property type="entry name" value="UDP-Glycosyltransferase/glycogen phosphorylase"/>
    <property type="match status" value="1"/>
</dbReference>